<dbReference type="Proteomes" id="UP000198650">
    <property type="component" value="Unassembled WGS sequence"/>
</dbReference>
<dbReference type="EMBL" id="FOJS01000080">
    <property type="protein sequence ID" value="SFA56795.1"/>
    <property type="molecule type" value="Genomic_DNA"/>
</dbReference>
<keyword evidence="2" id="KW-1185">Reference proteome</keyword>
<proteinExistence type="predicted"/>
<sequence length="100" mass="11730">MNIITNQLILSNVNSACLAVYRSFHRPIQIRSPTVTPFFVEFADFRKFRIYQHFYEPVSSSKNEDFLCEYKIVTVDNLRPFTDNTVTGTYVLWQLNLAKS</sequence>
<evidence type="ECO:0000313" key="2">
    <source>
        <dbReference type="Proteomes" id="UP000198650"/>
    </source>
</evidence>
<dbReference type="STRING" id="186116.SAMN05192569_10804"/>
<accession>A0A1I0TYF1</accession>
<organism evidence="1 2">
    <name type="scientific">Parageobacillus thermantarcticus</name>
    <dbReference type="NCBI Taxonomy" id="186116"/>
    <lineage>
        <taxon>Bacteria</taxon>
        <taxon>Bacillati</taxon>
        <taxon>Bacillota</taxon>
        <taxon>Bacilli</taxon>
        <taxon>Bacillales</taxon>
        <taxon>Anoxybacillaceae</taxon>
        <taxon>Parageobacillus</taxon>
    </lineage>
</organism>
<gene>
    <name evidence="1" type="ORF">SAMN05192569_10804</name>
</gene>
<dbReference type="AlphaFoldDB" id="A0A1I0TYF1"/>
<evidence type="ECO:0000313" key="1">
    <source>
        <dbReference type="EMBL" id="SFA56795.1"/>
    </source>
</evidence>
<name>A0A1I0TYF1_9BACL</name>
<protein>
    <submittedName>
        <fullName evidence="1">Uncharacterized protein</fullName>
    </submittedName>
</protein>
<reference evidence="2" key="1">
    <citation type="submission" date="2016-10" db="EMBL/GenBank/DDBJ databases">
        <authorList>
            <person name="Varghese N."/>
            <person name="Submissions S."/>
        </authorList>
    </citation>
    <scope>NUCLEOTIDE SEQUENCE [LARGE SCALE GENOMIC DNA]</scope>
    <source>
        <strain evidence="2">M1</strain>
    </source>
</reference>